<dbReference type="EMBL" id="MT631669">
    <property type="protein sequence ID" value="QNO56813.1"/>
    <property type="molecule type" value="Genomic_DNA"/>
</dbReference>
<organism evidence="10">
    <name type="scientific">Candidatus Methanophaga sp. ANME-1 ERB7</name>
    <dbReference type="NCBI Taxonomy" id="2759913"/>
    <lineage>
        <taxon>Archaea</taxon>
        <taxon>Methanobacteriati</taxon>
        <taxon>Methanobacteriota</taxon>
        <taxon>Stenosarchaea group</taxon>
        <taxon>Methanomicrobia</taxon>
        <taxon>Candidatus Methanophagales</taxon>
        <taxon>Candidatus Methanophagaceae</taxon>
        <taxon>Candidatus Methanophaga</taxon>
    </lineage>
</organism>
<comment type="subcellular location">
    <subcellularLocation>
        <location evidence="1">Membrane</location>
        <topology evidence="1">Multi-pass membrane protein</topology>
    </subcellularLocation>
</comment>
<sequence>MPMTISPYILLLVIAVFAFIIPILSGRIGIPAVVGELVCGILLGLLGFSIEAEGMIVIDFLASFGLIFLMFLVGLEIDFSKVEVHGARLFIIGTFVFILTLGLSIFLTHQLGYGFYLALALSTTSVGLIVPTIRELGMLKSEFGQTILISAFIADFTTMLLLTVYTIHVKKGITWEMFLIALVFILFFAVYYVGKLAIWHYPERLSAWFKSDQPSEMGVRAAFALLLVFVAISEVADVEAILGAFLAGVMFSILFRGGTVLEQKLFGIGYGFLIPIFFISVGMQFDLGALAGGAIYLVPILLVIAFVVKLAPSLLFLVRYSVKDSISAGVLLSSRLSLIIAMAAVGLELGLIDTTMESAIILLAIITCIICPTIFRKMQGGRRQAES</sequence>
<evidence type="ECO:0000256" key="2">
    <source>
        <dbReference type="ARBA" id="ARBA00022448"/>
    </source>
</evidence>
<feature type="transmembrane region" description="Helical" evidence="8">
    <location>
        <begin position="215"/>
        <end position="232"/>
    </location>
</feature>
<keyword evidence="2" id="KW-0813">Transport</keyword>
<dbReference type="GO" id="GO:0015297">
    <property type="term" value="F:antiporter activity"/>
    <property type="evidence" value="ECO:0007669"/>
    <property type="project" value="UniProtKB-KW"/>
</dbReference>
<keyword evidence="6" id="KW-0406">Ion transport</keyword>
<feature type="transmembrane region" description="Helical" evidence="8">
    <location>
        <begin position="330"/>
        <end position="352"/>
    </location>
</feature>
<dbReference type="Pfam" id="PF00999">
    <property type="entry name" value="Na_H_Exchanger"/>
    <property type="match status" value="1"/>
</dbReference>
<dbReference type="InterPro" id="IPR006153">
    <property type="entry name" value="Cation/H_exchanger_TM"/>
</dbReference>
<feature type="transmembrane region" description="Helical" evidence="8">
    <location>
        <begin position="32"/>
        <end position="50"/>
    </location>
</feature>
<feature type="transmembrane region" description="Helical" evidence="8">
    <location>
        <begin position="146"/>
        <end position="167"/>
    </location>
</feature>
<dbReference type="GO" id="GO:0016020">
    <property type="term" value="C:membrane"/>
    <property type="evidence" value="ECO:0007669"/>
    <property type="project" value="UniProtKB-SubCell"/>
</dbReference>
<evidence type="ECO:0000256" key="6">
    <source>
        <dbReference type="ARBA" id="ARBA00023065"/>
    </source>
</evidence>
<feature type="transmembrane region" description="Helical" evidence="8">
    <location>
        <begin position="358"/>
        <end position="375"/>
    </location>
</feature>
<gene>
    <name evidence="10" type="primary">kefB</name>
    <name evidence="10" type="ORF">PBHDCIAJ_00011</name>
</gene>
<proteinExistence type="predicted"/>
<keyword evidence="7 8" id="KW-0472">Membrane</keyword>
<feature type="transmembrane region" description="Helical" evidence="8">
    <location>
        <begin position="295"/>
        <end position="318"/>
    </location>
</feature>
<keyword evidence="3" id="KW-0050">Antiport</keyword>
<accession>A0A7G9Z979</accession>
<dbReference type="Gene3D" id="1.20.1530.20">
    <property type="match status" value="1"/>
</dbReference>
<name>A0A7G9Z979_9EURY</name>
<feature type="transmembrane region" description="Helical" evidence="8">
    <location>
        <begin position="265"/>
        <end position="283"/>
    </location>
</feature>
<protein>
    <submittedName>
        <fullName evidence="10">Glutathione-regulated potassium-efflux system protein KefB</fullName>
    </submittedName>
</protein>
<evidence type="ECO:0000256" key="4">
    <source>
        <dbReference type="ARBA" id="ARBA00022692"/>
    </source>
</evidence>
<keyword evidence="4 8" id="KW-0812">Transmembrane</keyword>
<dbReference type="PANTHER" id="PTHR43562:SF1">
    <property type="entry name" value="NA(+)_H(+) ANTIPORTER YJBQ-RELATED"/>
    <property type="match status" value="1"/>
</dbReference>
<feature type="transmembrane region" description="Helical" evidence="8">
    <location>
        <begin position="87"/>
        <end position="107"/>
    </location>
</feature>
<dbReference type="AlphaFoldDB" id="A0A7G9Z979"/>
<evidence type="ECO:0000313" key="10">
    <source>
        <dbReference type="EMBL" id="QNO56813.1"/>
    </source>
</evidence>
<dbReference type="PANTHER" id="PTHR43562">
    <property type="entry name" value="NAPA-TYPE SODIUM/HYDROGEN ANTIPORTER"/>
    <property type="match status" value="1"/>
</dbReference>
<keyword evidence="5 8" id="KW-1133">Transmembrane helix</keyword>
<feature type="transmembrane region" description="Helical" evidence="8">
    <location>
        <begin position="173"/>
        <end position="194"/>
    </location>
</feature>
<evidence type="ECO:0000256" key="8">
    <source>
        <dbReference type="SAM" id="Phobius"/>
    </source>
</evidence>
<evidence type="ECO:0000256" key="5">
    <source>
        <dbReference type="ARBA" id="ARBA00022989"/>
    </source>
</evidence>
<feature type="transmembrane region" description="Helical" evidence="8">
    <location>
        <begin position="56"/>
        <end position="75"/>
    </location>
</feature>
<feature type="domain" description="Cation/H+ exchanger transmembrane" evidence="9">
    <location>
        <begin position="16"/>
        <end position="375"/>
    </location>
</feature>
<evidence type="ECO:0000256" key="1">
    <source>
        <dbReference type="ARBA" id="ARBA00004141"/>
    </source>
</evidence>
<dbReference type="InterPro" id="IPR038770">
    <property type="entry name" value="Na+/solute_symporter_sf"/>
</dbReference>
<evidence type="ECO:0000256" key="7">
    <source>
        <dbReference type="ARBA" id="ARBA00023136"/>
    </source>
</evidence>
<dbReference type="GO" id="GO:1902600">
    <property type="term" value="P:proton transmembrane transport"/>
    <property type="evidence" value="ECO:0007669"/>
    <property type="project" value="InterPro"/>
</dbReference>
<feature type="transmembrane region" description="Helical" evidence="8">
    <location>
        <begin position="113"/>
        <end position="134"/>
    </location>
</feature>
<reference evidence="10" key="1">
    <citation type="submission" date="2020-06" db="EMBL/GenBank/DDBJ databases">
        <title>Unique genomic features of the anaerobic methanotrophic archaea.</title>
        <authorList>
            <person name="Chadwick G.L."/>
            <person name="Skennerton C.T."/>
            <person name="Laso-Perez R."/>
            <person name="Leu A.O."/>
            <person name="Speth D.R."/>
            <person name="Yu H."/>
            <person name="Morgan-Lang C."/>
            <person name="Hatzenpichler R."/>
            <person name="Goudeau D."/>
            <person name="Malmstrom R."/>
            <person name="Brazelton W.J."/>
            <person name="Woyke T."/>
            <person name="Hallam S.J."/>
            <person name="Tyson G.W."/>
            <person name="Wegener G."/>
            <person name="Boetius A."/>
            <person name="Orphan V."/>
        </authorList>
    </citation>
    <scope>NUCLEOTIDE SEQUENCE</scope>
</reference>
<evidence type="ECO:0000256" key="3">
    <source>
        <dbReference type="ARBA" id="ARBA00022449"/>
    </source>
</evidence>
<feature type="transmembrane region" description="Helical" evidence="8">
    <location>
        <begin position="6"/>
        <end position="25"/>
    </location>
</feature>
<evidence type="ECO:0000259" key="9">
    <source>
        <dbReference type="Pfam" id="PF00999"/>
    </source>
</evidence>